<feature type="domain" description="DUF5666" evidence="1">
    <location>
        <begin position="99"/>
        <end position="163"/>
    </location>
</feature>
<dbReference type="InterPro" id="IPR043724">
    <property type="entry name" value="DUF5666"/>
</dbReference>
<accession>A0A7I7XGJ2</accession>
<protein>
    <recommendedName>
        <fullName evidence="1">DUF5666 domain-containing protein</fullName>
    </recommendedName>
</protein>
<dbReference type="Proteomes" id="UP000466517">
    <property type="component" value="Chromosome"/>
</dbReference>
<dbReference type="KEGG" id="mmag:MMAD_26190"/>
<reference evidence="2 3" key="1">
    <citation type="journal article" date="2019" name="Emerg. Microbes Infect.">
        <title>Comprehensive subspecies identification of 175 nontuberculous mycobacteria species based on 7547 genomic profiles.</title>
        <authorList>
            <person name="Matsumoto Y."/>
            <person name="Kinjo T."/>
            <person name="Motooka D."/>
            <person name="Nabeya D."/>
            <person name="Jung N."/>
            <person name="Uechi K."/>
            <person name="Horii T."/>
            <person name="Iida T."/>
            <person name="Fujita J."/>
            <person name="Nakamura S."/>
        </authorList>
    </citation>
    <scope>NUCLEOTIDE SEQUENCE [LARGE SCALE GENOMIC DNA]</scope>
    <source>
        <strain evidence="2 3">JCM 13574</strain>
    </source>
</reference>
<organism evidence="2 3">
    <name type="scientific">Mycolicibacterium madagascariense</name>
    <dbReference type="NCBI Taxonomy" id="212765"/>
    <lineage>
        <taxon>Bacteria</taxon>
        <taxon>Bacillati</taxon>
        <taxon>Actinomycetota</taxon>
        <taxon>Actinomycetes</taxon>
        <taxon>Mycobacteriales</taxon>
        <taxon>Mycobacteriaceae</taxon>
        <taxon>Mycolicibacterium</taxon>
    </lineage>
</organism>
<evidence type="ECO:0000259" key="1">
    <source>
        <dbReference type="Pfam" id="PF18914"/>
    </source>
</evidence>
<sequence>MAQAKDRIAGIVGSVAGGKVTLTGPDGPGPVDVGPTTHVTQLTTAQLTDIAVGQCLVARPTKETQGTPNVTAAAILFGPADNNGQCAPPGRKGGRGIIGTVASINGNAITVTGSDNTTSTVTVASNTRFAKRNVVDPSAIAAGECLIAQGTKAGDGSLQATSIGLKPADSGPCGRRQGS</sequence>
<dbReference type="Pfam" id="PF18914">
    <property type="entry name" value="DUF5666"/>
    <property type="match status" value="1"/>
</dbReference>
<dbReference type="EMBL" id="AP022610">
    <property type="protein sequence ID" value="BBZ28324.1"/>
    <property type="molecule type" value="Genomic_DNA"/>
</dbReference>
<evidence type="ECO:0000313" key="3">
    <source>
        <dbReference type="Proteomes" id="UP000466517"/>
    </source>
</evidence>
<name>A0A7I7XGJ2_9MYCO</name>
<evidence type="ECO:0000313" key="2">
    <source>
        <dbReference type="EMBL" id="BBZ28324.1"/>
    </source>
</evidence>
<proteinExistence type="predicted"/>
<dbReference type="AlphaFoldDB" id="A0A7I7XGJ2"/>
<gene>
    <name evidence="2" type="ORF">MMAD_26190</name>
</gene>
<keyword evidence="3" id="KW-1185">Reference proteome</keyword>